<keyword evidence="1" id="KW-0378">Hydrolase</keyword>
<evidence type="ECO:0000313" key="4">
    <source>
        <dbReference type="Proteomes" id="UP000001549"/>
    </source>
</evidence>
<dbReference type="SUPFAM" id="SSF53474">
    <property type="entry name" value="alpha/beta-Hydrolases"/>
    <property type="match status" value="1"/>
</dbReference>
<keyword evidence="4" id="KW-1185">Reference proteome</keyword>
<protein>
    <submittedName>
        <fullName evidence="3">Lipase</fullName>
    </submittedName>
</protein>
<name>F8B261_9ACTN</name>
<evidence type="ECO:0000256" key="1">
    <source>
        <dbReference type="ARBA" id="ARBA00022801"/>
    </source>
</evidence>
<dbReference type="AlphaFoldDB" id="F8B261"/>
<organism evidence="3 4">
    <name type="scientific">Candidatus Protofrankia datiscae</name>
    <dbReference type="NCBI Taxonomy" id="2716812"/>
    <lineage>
        <taxon>Bacteria</taxon>
        <taxon>Bacillati</taxon>
        <taxon>Actinomycetota</taxon>
        <taxon>Actinomycetes</taxon>
        <taxon>Frankiales</taxon>
        <taxon>Frankiaceae</taxon>
        <taxon>Protofrankia</taxon>
    </lineage>
</organism>
<dbReference type="RefSeq" id="WP_013873773.1">
    <property type="nucleotide sequence ID" value="NC_015656.1"/>
</dbReference>
<dbReference type="GO" id="GO:0016787">
    <property type="term" value="F:hydrolase activity"/>
    <property type="evidence" value="ECO:0007669"/>
    <property type="project" value="UniProtKB-KW"/>
</dbReference>
<reference evidence="3 4" key="1">
    <citation type="submission" date="2011-05" db="EMBL/GenBank/DDBJ databases">
        <title>Complete sequence of chromosome of Frankia symbiont of Datisca glomerata.</title>
        <authorList>
            <consortium name="US DOE Joint Genome Institute"/>
            <person name="Lucas S."/>
            <person name="Han J."/>
            <person name="Lapidus A."/>
            <person name="Cheng J.-F."/>
            <person name="Goodwin L."/>
            <person name="Pitluck S."/>
            <person name="Peters L."/>
            <person name="Mikhailova N."/>
            <person name="Chertkov O."/>
            <person name="Teshima H."/>
            <person name="Han C."/>
            <person name="Tapia R."/>
            <person name="Land M."/>
            <person name="Hauser L."/>
            <person name="Kyrpides N."/>
            <person name="Ivanova N."/>
            <person name="Pagani I."/>
            <person name="Berry A."/>
            <person name="Pawlowski K."/>
            <person name="Persson T."/>
            <person name="Vanden Heuvel B."/>
            <person name="Benson D."/>
            <person name="Woyke T."/>
        </authorList>
    </citation>
    <scope>NUCLEOTIDE SEQUENCE [LARGE SCALE GENOMIC DNA]</scope>
    <source>
        <strain evidence="4">4085684</strain>
    </source>
</reference>
<sequence length="339" mass="36167">MAPVPLEDRVDPQLRDYLVNPPSRPRLSRLHPAADRVRATDTHVKITNGPDARDVPVRVYRPAEADAEAPVVLFVHGGGFTLGELEQFDQHCVWYATASRAVVVSVGYRLAPQFPYPAALHDAHAVWSWLTGGPDEEAGEGAGRRVGTGAAEIGVDPTRSAIIGSSSGAAIAAGLALYLRDRQEPLPSLLLHAPVLDDRHTTVSSQAITDPRTWNRAGSQRGWRSYLGPVAGAADVPAYAAPARATDLAGLPPTALILGDLELARDEALTFATRLAQADVPVELHIYPNATHGFDVVVPDAAVSLASRHVQGEALLRALHPADRETVRRTAMPACLHSS</sequence>
<gene>
    <name evidence="3" type="ordered locus">FsymDg_2486</name>
</gene>
<dbReference type="HOGENOM" id="CLU_012494_6_1_11"/>
<dbReference type="PANTHER" id="PTHR48081">
    <property type="entry name" value="AB HYDROLASE SUPERFAMILY PROTEIN C4A8.06C"/>
    <property type="match status" value="1"/>
</dbReference>
<dbReference type="Pfam" id="PF07859">
    <property type="entry name" value="Abhydrolase_3"/>
    <property type="match status" value="1"/>
</dbReference>
<dbReference type="InterPro" id="IPR050300">
    <property type="entry name" value="GDXG_lipolytic_enzyme"/>
</dbReference>
<accession>F8B261</accession>
<proteinExistence type="predicted"/>
<dbReference type="STRING" id="656024.FsymDg_2486"/>
<evidence type="ECO:0000313" key="3">
    <source>
        <dbReference type="EMBL" id="AEH09855.1"/>
    </source>
</evidence>
<dbReference type="Gene3D" id="3.40.50.1820">
    <property type="entry name" value="alpha/beta hydrolase"/>
    <property type="match status" value="1"/>
</dbReference>
<dbReference type="EMBL" id="CP002801">
    <property type="protein sequence ID" value="AEH09855.1"/>
    <property type="molecule type" value="Genomic_DNA"/>
</dbReference>
<evidence type="ECO:0000259" key="2">
    <source>
        <dbReference type="Pfam" id="PF07859"/>
    </source>
</evidence>
<dbReference type="eggNOG" id="COG0657">
    <property type="taxonomic scope" value="Bacteria"/>
</dbReference>
<dbReference type="KEGG" id="fsy:FsymDg_2486"/>
<dbReference type="PANTHER" id="PTHR48081:SF8">
    <property type="entry name" value="ALPHA_BETA HYDROLASE FOLD-3 DOMAIN-CONTAINING PROTEIN-RELATED"/>
    <property type="match status" value="1"/>
</dbReference>
<dbReference type="InterPro" id="IPR029058">
    <property type="entry name" value="AB_hydrolase_fold"/>
</dbReference>
<feature type="domain" description="Alpha/beta hydrolase fold-3" evidence="2">
    <location>
        <begin position="72"/>
        <end position="294"/>
    </location>
</feature>
<dbReference type="Proteomes" id="UP000001549">
    <property type="component" value="Chromosome"/>
</dbReference>
<dbReference type="InterPro" id="IPR013094">
    <property type="entry name" value="AB_hydrolase_3"/>
</dbReference>